<dbReference type="InterPro" id="IPR011063">
    <property type="entry name" value="TilS/TtcA_N"/>
</dbReference>
<evidence type="ECO:0000256" key="5">
    <source>
        <dbReference type="ARBA" id="ARBA00022884"/>
    </source>
</evidence>
<gene>
    <name evidence="6" type="primary">NCS6</name>
    <name evidence="6" type="synonym">CTU1</name>
    <name evidence="11" type="ORF">POLS_LOCUS9459</name>
</gene>
<keyword evidence="4 6" id="KW-0819">tRNA processing</keyword>
<dbReference type="SUPFAM" id="SSF51735">
    <property type="entry name" value="NAD(P)-binding Rossmann-fold domains"/>
    <property type="match status" value="1"/>
</dbReference>
<dbReference type="EMBL" id="CAJVOS010000093">
    <property type="protein sequence ID" value="CAG8280536.1"/>
    <property type="molecule type" value="Genomic_DNA"/>
</dbReference>
<evidence type="ECO:0000259" key="10">
    <source>
        <dbReference type="Pfam" id="PF16503"/>
    </source>
</evidence>
<sequence length="877" mass="97750">MVWEYYNGKTVFITGGTGFIGTVLLYRLLSQSSPERVYVLCRGGQKKAQEKWTDILPEAAASVLTQNTRVTVFDGEVGDTATMNLSDETLQMLKQTVHIVFHAASCIQLNNSLRELAYSVMAPSLCLTRYALKFPKLERFVFFSTAYANAHLWKGHESTDVPVDERVYPLGNEGKGYQTASEAWSEVQKNGSSDEYDSHDFPWPYAYAKHLAERLVLEHAAEREKLDKILIIRPSVLGPADKYPYHGFATAYGAPSTACAAAYMLHPGRKITLATRCKNPDRESTIDEVPVDVVADRTLVHVALGTSGCVHAVSGKQGRLTTEEWWHAFKKERLIPWNAKPTWTSDDWHSPNLHQIARKFKIIGTSFAFAEQGTVEVMEKLGASEREGLHLFADRTQPYSLHLRRHHIHHQAVEVARKNKWPLFSARLLCRKGKPVTQMKRAATFGRTDHIAGERNSCPPLYSQSNIMAPTQCFNCKEARAVIIRPKNRHKLCRACFIEIFETEVHETIIGTNLFFRGERIAIGASGGKDSTVLAAVLKTLNERYDYGLDLCLLSIDEGIRGYRDDSLETVKRNAVQYNMPLVIVGYGELYGWTMDQVVEQVGKKGNCTYCGVFRRQALDRGAARLEISHVVTGHNADDVAETVMMNLLRGDLPRLSRGTSIVTDSGASDVKRSKPLKYAYEKEIVLYAHHRQLDYFSTECIYSPEAFRGSARTLIKDLEKIRPSSILDIVKSGEDMAALVPAEVRGTTKSKKSGAAEDESSGGCGSQNGRTSGGEMAAMEEQLAANDLAESNETEIKLPAAQPKAKSQTTKPLKAQTIKHCERCNYISSQRICKACLLLDGLNRNRPKTAIEVGIEDEEGSSTLMRQMERAHLSAT</sequence>
<keyword evidence="3 6" id="KW-0808">Transferase</keyword>
<evidence type="ECO:0000259" key="9">
    <source>
        <dbReference type="Pfam" id="PF07993"/>
    </source>
</evidence>
<dbReference type="InterPro" id="IPR056369">
    <property type="entry name" value="CTU1-like_ATP-bd"/>
</dbReference>
<dbReference type="PANTHER" id="PTHR11807:SF12">
    <property type="entry name" value="CYTOPLASMIC TRNA 2-THIOLATION PROTEIN 1"/>
    <property type="match status" value="1"/>
</dbReference>
<proteinExistence type="inferred from homology"/>
<dbReference type="InterPro" id="IPR032442">
    <property type="entry name" value="CTU1_C"/>
</dbReference>
<dbReference type="GO" id="GO:0005739">
    <property type="term" value="C:mitochondrion"/>
    <property type="evidence" value="ECO:0007669"/>
    <property type="project" value="TreeGrafter"/>
</dbReference>
<dbReference type="Pfam" id="PF16503">
    <property type="entry name" value="zn-ribbon_14"/>
    <property type="match status" value="1"/>
</dbReference>
<feature type="domain" description="Thioester reductase (TE)" evidence="9">
    <location>
        <begin position="13"/>
        <end position="296"/>
    </location>
</feature>
<comment type="function">
    <text evidence="6">Plays a central role in 2-thiolation of mcm(5)S(2)U at tRNA wobble positions of tRNA(Lys), tRNA(Glu) and tRNA(Gln). Directly binds tRNAs and probably acts by catalyzing adenylation of tRNAs, an intermediate required for 2-thiolation. It is unclear whether it acts as a sulfurtransferase that transfers sulfur from thiocarboxylated URM1 onto the uridine of tRNAs at wobble position. Prior mcm(5) tRNA modification by the elongator complex is required for 2-thiolation. May also be involved in protein urmylation.</text>
</comment>
<comment type="pathway">
    <text evidence="6">tRNA modification; 5-methoxycarbonylmethyl-2-thiouridine-tRNA biosynthesis.</text>
</comment>
<dbReference type="OrthoDB" id="198857at2759"/>
<dbReference type="Proteomes" id="UP001153618">
    <property type="component" value="Unassembled WGS sequence"/>
</dbReference>
<dbReference type="InterPro" id="IPR000541">
    <property type="entry name" value="Ncs6/Tuc1/Ctu1"/>
</dbReference>
<dbReference type="Pfam" id="PF07993">
    <property type="entry name" value="NAD_binding_4"/>
    <property type="match status" value="1"/>
</dbReference>
<evidence type="ECO:0000256" key="2">
    <source>
        <dbReference type="ARBA" id="ARBA00022555"/>
    </source>
</evidence>
<reference evidence="11" key="1">
    <citation type="submission" date="2021-07" db="EMBL/GenBank/DDBJ databases">
        <authorList>
            <person name="Branca A.L. A."/>
        </authorList>
    </citation>
    <scope>NUCLEOTIDE SEQUENCE</scope>
</reference>
<evidence type="ECO:0000256" key="6">
    <source>
        <dbReference type="HAMAP-Rule" id="MF_03053"/>
    </source>
</evidence>
<evidence type="ECO:0000256" key="4">
    <source>
        <dbReference type="ARBA" id="ARBA00022694"/>
    </source>
</evidence>
<organism evidence="11 12">
    <name type="scientific">Penicillium olsonii</name>
    <dbReference type="NCBI Taxonomy" id="99116"/>
    <lineage>
        <taxon>Eukaryota</taxon>
        <taxon>Fungi</taxon>
        <taxon>Dikarya</taxon>
        <taxon>Ascomycota</taxon>
        <taxon>Pezizomycotina</taxon>
        <taxon>Eurotiomycetes</taxon>
        <taxon>Eurotiomycetidae</taxon>
        <taxon>Eurotiales</taxon>
        <taxon>Aspergillaceae</taxon>
        <taxon>Penicillium</taxon>
    </lineage>
</organism>
<dbReference type="GO" id="GO:0002143">
    <property type="term" value="P:tRNA wobble position uridine thiolation"/>
    <property type="evidence" value="ECO:0007669"/>
    <property type="project" value="TreeGrafter"/>
</dbReference>
<dbReference type="InterPro" id="IPR014729">
    <property type="entry name" value="Rossmann-like_a/b/a_fold"/>
</dbReference>
<dbReference type="Gene3D" id="3.40.50.620">
    <property type="entry name" value="HUPs"/>
    <property type="match status" value="1"/>
</dbReference>
<dbReference type="GO" id="GO:0016779">
    <property type="term" value="F:nucleotidyltransferase activity"/>
    <property type="evidence" value="ECO:0007669"/>
    <property type="project" value="UniProtKB-UniRule"/>
</dbReference>
<dbReference type="PANTHER" id="PTHR11807">
    <property type="entry name" value="ATPASES OF THE PP SUPERFAMILY-RELATED"/>
    <property type="match status" value="1"/>
</dbReference>
<dbReference type="SUPFAM" id="SSF52402">
    <property type="entry name" value="Adenine nucleotide alpha hydrolases-like"/>
    <property type="match status" value="1"/>
</dbReference>
<keyword evidence="2 6" id="KW-0820">tRNA-binding</keyword>
<dbReference type="Pfam" id="PF01171">
    <property type="entry name" value="ATP_bind_3"/>
    <property type="match status" value="1"/>
</dbReference>
<keyword evidence="5 6" id="KW-0694">RNA-binding</keyword>
<protein>
    <recommendedName>
        <fullName evidence="6">Cytoplasmic tRNA 2-thiolation protein 1</fullName>
        <ecNumber evidence="6">2.7.7.-</ecNumber>
    </recommendedName>
    <alternativeName>
        <fullName evidence="6">Cytoplasmic tRNA adenylyltransferase 1</fullName>
    </alternativeName>
</protein>
<comment type="similarity">
    <text evidence="6">Belongs to the TtcA family. CTU1/NCS6/ATPBD3 subfamily.</text>
</comment>
<feature type="region of interest" description="Disordered" evidence="7">
    <location>
        <begin position="743"/>
        <end position="774"/>
    </location>
</feature>
<dbReference type="InterPro" id="IPR013120">
    <property type="entry name" value="FAR_NAD-bd"/>
</dbReference>
<dbReference type="GO" id="GO:0000049">
    <property type="term" value="F:tRNA binding"/>
    <property type="evidence" value="ECO:0007669"/>
    <property type="project" value="UniProtKB-UniRule"/>
</dbReference>
<dbReference type="HAMAP" id="MF_03053">
    <property type="entry name" value="CTU1"/>
    <property type="match status" value="1"/>
</dbReference>
<dbReference type="CDD" id="cd01713">
    <property type="entry name" value="CTU1-like"/>
    <property type="match status" value="1"/>
</dbReference>
<dbReference type="GO" id="GO:0002144">
    <property type="term" value="C:cytosolic tRNA wobble base thiouridylase complex"/>
    <property type="evidence" value="ECO:0007669"/>
    <property type="project" value="TreeGrafter"/>
</dbReference>
<feature type="domain" description="Cytoplasmic tRNA 2-thiolation protein 1 C-terminal" evidence="10">
    <location>
        <begin position="821"/>
        <end position="850"/>
    </location>
</feature>
<name>A0A9W4IGL0_PENOL</name>
<evidence type="ECO:0000256" key="7">
    <source>
        <dbReference type="SAM" id="MobiDB-lite"/>
    </source>
</evidence>
<dbReference type="InterPro" id="IPR036291">
    <property type="entry name" value="NAD(P)-bd_dom_sf"/>
</dbReference>
<feature type="domain" description="tRNA(Ile)-lysidine/2-thiocytidine synthase N-terminal" evidence="8">
    <location>
        <begin position="521"/>
        <end position="700"/>
    </location>
</feature>
<accession>A0A9W4IGL0</accession>
<dbReference type="EC" id="2.7.7.-" evidence="6"/>
<dbReference type="Gene3D" id="3.40.50.720">
    <property type="entry name" value="NAD(P)-binding Rossmann-like Domain"/>
    <property type="match status" value="1"/>
</dbReference>
<keyword evidence="1 6" id="KW-0963">Cytoplasm</keyword>
<keyword evidence="12" id="KW-1185">Reference proteome</keyword>
<evidence type="ECO:0000256" key="1">
    <source>
        <dbReference type="ARBA" id="ARBA00022490"/>
    </source>
</evidence>
<evidence type="ECO:0000256" key="3">
    <source>
        <dbReference type="ARBA" id="ARBA00022679"/>
    </source>
</evidence>
<comment type="subcellular location">
    <subcellularLocation>
        <location evidence="6">Cytoplasm</location>
    </subcellularLocation>
</comment>
<evidence type="ECO:0000259" key="8">
    <source>
        <dbReference type="Pfam" id="PF01171"/>
    </source>
</evidence>
<evidence type="ECO:0000313" key="12">
    <source>
        <dbReference type="Proteomes" id="UP001153618"/>
    </source>
</evidence>
<dbReference type="AlphaFoldDB" id="A0A9W4IGL0"/>
<evidence type="ECO:0000313" key="11">
    <source>
        <dbReference type="EMBL" id="CAG8280536.1"/>
    </source>
</evidence>
<dbReference type="GO" id="GO:0032447">
    <property type="term" value="P:protein urmylation"/>
    <property type="evidence" value="ECO:0007669"/>
    <property type="project" value="UniProtKB-UniRule"/>
</dbReference>
<comment type="caution">
    <text evidence="11">The sequence shown here is derived from an EMBL/GenBank/DDBJ whole genome shotgun (WGS) entry which is preliminary data.</text>
</comment>